<keyword evidence="3 9" id="KW-0479">Metal-binding</keyword>
<feature type="binding site" evidence="9">
    <location>
        <position position="141"/>
    </location>
    <ligand>
        <name>4-amino-2-methyl-5-(diphosphooxymethyl)pyrimidine</name>
        <dbReference type="ChEBI" id="CHEBI:57841"/>
    </ligand>
</feature>
<evidence type="ECO:0000256" key="7">
    <source>
        <dbReference type="ARBA" id="ARBA00047851"/>
    </source>
</evidence>
<evidence type="ECO:0000256" key="6">
    <source>
        <dbReference type="ARBA" id="ARBA00047334"/>
    </source>
</evidence>
<dbReference type="GO" id="GO:0000287">
    <property type="term" value="F:magnesium ion binding"/>
    <property type="evidence" value="ECO:0007669"/>
    <property type="project" value="UniProtKB-UniRule"/>
</dbReference>
<evidence type="ECO:0000256" key="10">
    <source>
        <dbReference type="RuleBase" id="RU003826"/>
    </source>
</evidence>
<dbReference type="HAMAP" id="MF_00097">
    <property type="entry name" value="TMP_synthase"/>
    <property type="match status" value="1"/>
</dbReference>
<feature type="domain" description="Thiamine phosphate synthase/TenI" evidence="12">
    <location>
        <begin position="8"/>
        <end position="193"/>
    </location>
</feature>
<feature type="binding site" evidence="9">
    <location>
        <begin position="190"/>
        <end position="191"/>
    </location>
    <ligand>
        <name>2-[(2R,5Z)-2-carboxy-4-methylthiazol-5(2H)-ylidene]ethyl phosphate</name>
        <dbReference type="ChEBI" id="CHEBI:62899"/>
    </ligand>
</feature>
<dbReference type="AlphaFoldDB" id="A0A380C7F7"/>
<feature type="binding site" evidence="9">
    <location>
        <begin position="138"/>
        <end position="140"/>
    </location>
    <ligand>
        <name>2-[(2R,5Z)-2-carboxy-4-methylthiazol-5(2H)-ylidene]ethyl phosphate</name>
        <dbReference type="ChEBI" id="CHEBI:62899"/>
    </ligand>
</feature>
<dbReference type="SUPFAM" id="SSF51391">
    <property type="entry name" value="Thiamin phosphate synthase"/>
    <property type="match status" value="1"/>
</dbReference>
<dbReference type="EC" id="2.5.1.3" evidence="9"/>
<protein>
    <recommendedName>
        <fullName evidence="9">Thiamine-phosphate synthase</fullName>
        <shortName evidence="9">TP synthase</shortName>
        <shortName evidence="9">TPS</shortName>
        <ecNumber evidence="9">2.5.1.3</ecNumber>
    </recommendedName>
    <alternativeName>
        <fullName evidence="9">Thiamine-phosphate pyrophosphorylase</fullName>
        <shortName evidence="9">TMP pyrophosphorylase</shortName>
        <shortName evidence="9">TMP-PPase</shortName>
    </alternativeName>
</protein>
<dbReference type="Gene3D" id="3.20.20.70">
    <property type="entry name" value="Aldolase class I"/>
    <property type="match status" value="1"/>
</dbReference>
<dbReference type="FunFam" id="3.20.20.70:FF:000096">
    <property type="entry name" value="Thiamine-phosphate synthase"/>
    <property type="match status" value="1"/>
</dbReference>
<dbReference type="RefSeq" id="WP_103387746.1">
    <property type="nucleotide sequence ID" value="NZ_BKAV01000032.1"/>
</dbReference>
<comment type="catalytic activity">
    <reaction evidence="7 9 10">
        <text>2-(2-carboxy-4-methylthiazol-5-yl)ethyl phosphate + 4-amino-2-methyl-5-(diphosphooxymethyl)pyrimidine + 2 H(+) = thiamine phosphate + CO2 + diphosphate</text>
        <dbReference type="Rhea" id="RHEA:47848"/>
        <dbReference type="ChEBI" id="CHEBI:15378"/>
        <dbReference type="ChEBI" id="CHEBI:16526"/>
        <dbReference type="ChEBI" id="CHEBI:33019"/>
        <dbReference type="ChEBI" id="CHEBI:37575"/>
        <dbReference type="ChEBI" id="CHEBI:57841"/>
        <dbReference type="ChEBI" id="CHEBI:62890"/>
        <dbReference type="EC" id="2.5.1.3"/>
    </reaction>
</comment>
<keyword evidence="4 9" id="KW-0460">Magnesium</keyword>
<comment type="function">
    <text evidence="9">Condenses 4-methyl-5-(beta-hydroxyethyl)thiazole monophosphate (THZ-P) and 2-methyl-4-amino-5-hydroxymethyl pyrimidine pyrophosphate (HMP-PP) to form thiamine monophosphate (TMP).</text>
</comment>
<dbReference type="GO" id="GO:0009228">
    <property type="term" value="P:thiamine biosynthetic process"/>
    <property type="evidence" value="ECO:0007669"/>
    <property type="project" value="UniProtKB-KW"/>
</dbReference>
<evidence type="ECO:0000313" key="13">
    <source>
        <dbReference type="EMBL" id="GEQ01285.1"/>
    </source>
</evidence>
<evidence type="ECO:0000256" key="5">
    <source>
        <dbReference type="ARBA" id="ARBA00022977"/>
    </source>
</evidence>
<evidence type="ECO:0000256" key="1">
    <source>
        <dbReference type="ARBA" id="ARBA00005165"/>
    </source>
</evidence>
<evidence type="ECO:0000313" key="14">
    <source>
        <dbReference type="EMBL" id="SUJ14390.1"/>
    </source>
</evidence>
<comment type="cofactor">
    <cofactor evidence="9">
        <name>Mg(2+)</name>
        <dbReference type="ChEBI" id="CHEBI:18420"/>
    </cofactor>
    <text evidence="9">Binds 1 Mg(2+) ion per subunit.</text>
</comment>
<dbReference type="Proteomes" id="UP000321598">
    <property type="component" value="Unassembled WGS sequence"/>
</dbReference>
<evidence type="ECO:0000313" key="16">
    <source>
        <dbReference type="Proteomes" id="UP000321598"/>
    </source>
</evidence>
<dbReference type="EMBL" id="UGZE01000001">
    <property type="protein sequence ID" value="SUJ14390.1"/>
    <property type="molecule type" value="Genomic_DNA"/>
</dbReference>
<dbReference type="GO" id="GO:0005737">
    <property type="term" value="C:cytoplasm"/>
    <property type="evidence" value="ECO:0007669"/>
    <property type="project" value="TreeGrafter"/>
</dbReference>
<evidence type="ECO:0000256" key="3">
    <source>
        <dbReference type="ARBA" id="ARBA00022723"/>
    </source>
</evidence>
<evidence type="ECO:0000256" key="9">
    <source>
        <dbReference type="HAMAP-Rule" id="MF_00097"/>
    </source>
</evidence>
<accession>A0A380C7F7</accession>
<comment type="pathway">
    <text evidence="1 9 11">Cofactor biosynthesis; thiamine diphosphate biosynthesis; thiamine phosphate from 4-amino-2-methyl-5-diphosphomethylpyrimidine and 4-methyl-5-(2-phosphoethyl)-thiazole: step 1/1.</text>
</comment>
<dbReference type="PANTHER" id="PTHR20857">
    <property type="entry name" value="THIAMINE-PHOSPHATE PYROPHOSPHORYLASE"/>
    <property type="match status" value="1"/>
</dbReference>
<name>A0A380C7F7_9STAP</name>
<dbReference type="OrthoDB" id="9812206at2"/>
<evidence type="ECO:0000313" key="15">
    <source>
        <dbReference type="Proteomes" id="UP000254956"/>
    </source>
</evidence>
<evidence type="ECO:0000256" key="2">
    <source>
        <dbReference type="ARBA" id="ARBA00022679"/>
    </source>
</evidence>
<feature type="binding site" evidence="9">
    <location>
        <begin position="39"/>
        <end position="43"/>
    </location>
    <ligand>
        <name>4-amino-2-methyl-5-(diphosphooxymethyl)pyrimidine</name>
        <dbReference type="ChEBI" id="CHEBI:57841"/>
    </ligand>
</feature>
<dbReference type="EMBL" id="BKAV01000032">
    <property type="protein sequence ID" value="GEQ01285.1"/>
    <property type="molecule type" value="Genomic_DNA"/>
</dbReference>
<keyword evidence="16" id="KW-1185">Reference proteome</keyword>
<gene>
    <name evidence="9 14" type="primary">thiE</name>
    <name evidence="14" type="ORF">NCTC12413_00834</name>
    <name evidence="13" type="ORF">SAR03_23220</name>
</gene>
<dbReference type="InterPro" id="IPR034291">
    <property type="entry name" value="TMP_synthase"/>
</dbReference>
<feature type="binding site" evidence="9">
    <location>
        <position position="170"/>
    </location>
    <ligand>
        <name>2-[(2R,5Z)-2-carboxy-4-methylthiazol-5(2H)-ylidene]ethyl phosphate</name>
        <dbReference type="ChEBI" id="CHEBI:62899"/>
    </ligand>
</feature>
<reference evidence="13 16" key="2">
    <citation type="submission" date="2019-07" db="EMBL/GenBank/DDBJ databases">
        <title>Whole genome shotgun sequence of Staphylococcus arlettae NBRC 109765.</title>
        <authorList>
            <person name="Hosoyama A."/>
            <person name="Uohara A."/>
            <person name="Ohji S."/>
            <person name="Ichikawa N."/>
        </authorList>
    </citation>
    <scope>NUCLEOTIDE SEQUENCE [LARGE SCALE GENOMIC DNA]</scope>
    <source>
        <strain evidence="13 16">NBRC 109765</strain>
    </source>
</reference>
<dbReference type="InterPro" id="IPR013785">
    <property type="entry name" value="Aldolase_TIM"/>
</dbReference>
<evidence type="ECO:0000256" key="4">
    <source>
        <dbReference type="ARBA" id="ARBA00022842"/>
    </source>
</evidence>
<dbReference type="STRING" id="1212545.SARL_01080"/>
<keyword evidence="2 9" id="KW-0808">Transferase</keyword>
<feature type="binding site" evidence="9">
    <location>
        <position position="75"/>
    </location>
    <ligand>
        <name>Mg(2+)</name>
        <dbReference type="ChEBI" id="CHEBI:18420"/>
    </ligand>
</feature>
<dbReference type="InterPro" id="IPR036206">
    <property type="entry name" value="ThiamineP_synth_sf"/>
</dbReference>
<comment type="similarity">
    <text evidence="9 10">Belongs to the thiamine-phosphate synthase family.</text>
</comment>
<reference evidence="14 15" key="1">
    <citation type="submission" date="2018-06" db="EMBL/GenBank/DDBJ databases">
        <authorList>
            <consortium name="Pathogen Informatics"/>
            <person name="Doyle S."/>
        </authorList>
    </citation>
    <scope>NUCLEOTIDE SEQUENCE [LARGE SCALE GENOMIC DNA]</scope>
    <source>
        <strain evidence="14 15">NCTC12413</strain>
    </source>
</reference>
<comment type="catalytic activity">
    <reaction evidence="6 9 10">
        <text>4-methyl-5-(2-phosphooxyethyl)-thiazole + 4-amino-2-methyl-5-(diphosphooxymethyl)pyrimidine + H(+) = thiamine phosphate + diphosphate</text>
        <dbReference type="Rhea" id="RHEA:22328"/>
        <dbReference type="ChEBI" id="CHEBI:15378"/>
        <dbReference type="ChEBI" id="CHEBI:33019"/>
        <dbReference type="ChEBI" id="CHEBI:37575"/>
        <dbReference type="ChEBI" id="CHEBI:57841"/>
        <dbReference type="ChEBI" id="CHEBI:58296"/>
        <dbReference type="EC" id="2.5.1.3"/>
    </reaction>
</comment>
<evidence type="ECO:0000256" key="11">
    <source>
        <dbReference type="RuleBase" id="RU004253"/>
    </source>
</evidence>
<dbReference type="Proteomes" id="UP000254956">
    <property type="component" value="Unassembled WGS sequence"/>
</dbReference>
<evidence type="ECO:0000259" key="12">
    <source>
        <dbReference type="Pfam" id="PF02581"/>
    </source>
</evidence>
<feature type="binding site" evidence="9">
    <location>
        <position position="94"/>
    </location>
    <ligand>
        <name>Mg(2+)</name>
        <dbReference type="ChEBI" id="CHEBI:18420"/>
    </ligand>
</feature>
<dbReference type="CDD" id="cd00564">
    <property type="entry name" value="TMP_TenI"/>
    <property type="match status" value="1"/>
</dbReference>
<dbReference type="UniPathway" id="UPA00060">
    <property type="reaction ID" value="UER00141"/>
</dbReference>
<feature type="binding site" evidence="9">
    <location>
        <position position="74"/>
    </location>
    <ligand>
        <name>4-amino-2-methyl-5-(diphosphooxymethyl)pyrimidine</name>
        <dbReference type="ChEBI" id="CHEBI:57841"/>
    </ligand>
</feature>
<dbReference type="NCBIfam" id="TIGR00693">
    <property type="entry name" value="thiE"/>
    <property type="match status" value="1"/>
</dbReference>
<dbReference type="PANTHER" id="PTHR20857:SF15">
    <property type="entry name" value="THIAMINE-PHOSPHATE SYNTHASE"/>
    <property type="match status" value="1"/>
</dbReference>
<dbReference type="InterPro" id="IPR022998">
    <property type="entry name" value="ThiamineP_synth_TenI"/>
</dbReference>
<dbReference type="GO" id="GO:0009229">
    <property type="term" value="P:thiamine diphosphate biosynthetic process"/>
    <property type="evidence" value="ECO:0007669"/>
    <property type="project" value="UniProtKB-UniRule"/>
</dbReference>
<evidence type="ECO:0000256" key="8">
    <source>
        <dbReference type="ARBA" id="ARBA00047883"/>
    </source>
</evidence>
<sequence length="211" mass="22871">MQKEDLKLYFICGTQDINDGQSIEQILKTALEAGITMFQFREKGSSALQGAEKEALARKLHTLCKGYNVPFIVNDDIELALTIEADGVHVGQNDTDVQQFRQHFTNKIIGLSVGTVEEYKQSDLSYIDYIGVGPMFDTSSKADANAPVGPTMITTLRSLVGNMPIVGIGGITTSNFQPVLAAGADGISVISAISKSDDITKTIRYFLQSVE</sequence>
<proteinExistence type="inferred from homology"/>
<dbReference type="GO" id="GO:0004789">
    <property type="term" value="F:thiamine-phosphate diphosphorylase activity"/>
    <property type="evidence" value="ECO:0007669"/>
    <property type="project" value="UniProtKB-UniRule"/>
</dbReference>
<feature type="binding site" evidence="9">
    <location>
        <position position="112"/>
    </location>
    <ligand>
        <name>4-amino-2-methyl-5-(diphosphooxymethyl)pyrimidine</name>
        <dbReference type="ChEBI" id="CHEBI:57841"/>
    </ligand>
</feature>
<organism evidence="14 15">
    <name type="scientific">Staphylococcus arlettae</name>
    <dbReference type="NCBI Taxonomy" id="29378"/>
    <lineage>
        <taxon>Bacteria</taxon>
        <taxon>Bacillati</taxon>
        <taxon>Bacillota</taxon>
        <taxon>Bacilli</taxon>
        <taxon>Bacillales</taxon>
        <taxon>Staphylococcaceae</taxon>
        <taxon>Staphylococcus</taxon>
    </lineage>
</organism>
<dbReference type="Pfam" id="PF02581">
    <property type="entry name" value="TMP-TENI"/>
    <property type="match status" value="1"/>
</dbReference>
<comment type="catalytic activity">
    <reaction evidence="8 9 10">
        <text>2-[(2R,5Z)-2-carboxy-4-methylthiazol-5(2H)-ylidene]ethyl phosphate + 4-amino-2-methyl-5-(diphosphooxymethyl)pyrimidine + 2 H(+) = thiamine phosphate + CO2 + diphosphate</text>
        <dbReference type="Rhea" id="RHEA:47844"/>
        <dbReference type="ChEBI" id="CHEBI:15378"/>
        <dbReference type="ChEBI" id="CHEBI:16526"/>
        <dbReference type="ChEBI" id="CHEBI:33019"/>
        <dbReference type="ChEBI" id="CHEBI:37575"/>
        <dbReference type="ChEBI" id="CHEBI:57841"/>
        <dbReference type="ChEBI" id="CHEBI:62899"/>
        <dbReference type="EC" id="2.5.1.3"/>
    </reaction>
</comment>
<keyword evidence="5 9" id="KW-0784">Thiamine biosynthesis</keyword>